<dbReference type="InterPro" id="IPR000668">
    <property type="entry name" value="Peptidase_C1A_C"/>
</dbReference>
<evidence type="ECO:0000313" key="6">
    <source>
        <dbReference type="EMBL" id="VDM67224.1"/>
    </source>
</evidence>
<dbReference type="InterPro" id="IPR000169">
    <property type="entry name" value="Pept_cys_AS"/>
</dbReference>
<keyword evidence="7" id="KW-1185">Reference proteome</keyword>
<gene>
    <name evidence="6" type="ORF">SVUK_LOCUS2222</name>
</gene>
<keyword evidence="1" id="KW-0645">Protease</keyword>
<organism evidence="6 7">
    <name type="scientific">Strongylus vulgaris</name>
    <name type="common">Blood worm</name>
    <dbReference type="NCBI Taxonomy" id="40348"/>
    <lineage>
        <taxon>Eukaryota</taxon>
        <taxon>Metazoa</taxon>
        <taxon>Ecdysozoa</taxon>
        <taxon>Nematoda</taxon>
        <taxon>Chromadorea</taxon>
        <taxon>Rhabditida</taxon>
        <taxon>Rhabditina</taxon>
        <taxon>Rhabditomorpha</taxon>
        <taxon>Strongyloidea</taxon>
        <taxon>Strongylidae</taxon>
        <taxon>Strongylus</taxon>
    </lineage>
</organism>
<evidence type="ECO:0000256" key="4">
    <source>
        <dbReference type="SAM" id="SignalP"/>
    </source>
</evidence>
<evidence type="ECO:0000256" key="3">
    <source>
        <dbReference type="ARBA" id="ARBA00022807"/>
    </source>
</evidence>
<dbReference type="AlphaFoldDB" id="A0A3P7INP9"/>
<feature type="signal peptide" evidence="4">
    <location>
        <begin position="1"/>
        <end position="16"/>
    </location>
</feature>
<reference evidence="6 7" key="1">
    <citation type="submission" date="2018-11" db="EMBL/GenBank/DDBJ databases">
        <authorList>
            <consortium name="Pathogen Informatics"/>
        </authorList>
    </citation>
    <scope>NUCLEOTIDE SEQUENCE [LARGE SCALE GENOMIC DNA]</scope>
</reference>
<dbReference type="SUPFAM" id="SSF54001">
    <property type="entry name" value="Cysteine proteinases"/>
    <property type="match status" value="1"/>
</dbReference>
<dbReference type="OrthoDB" id="640249at2759"/>
<feature type="chain" id="PRO_5018748081" description="Peptidase C1A papain C-terminal domain-containing protein" evidence="4">
    <location>
        <begin position="17"/>
        <end position="142"/>
    </location>
</feature>
<protein>
    <recommendedName>
        <fullName evidence="5">Peptidase C1A papain C-terminal domain-containing protein</fullName>
    </recommendedName>
</protein>
<accession>A0A3P7INP9</accession>
<evidence type="ECO:0000259" key="5">
    <source>
        <dbReference type="Pfam" id="PF00112"/>
    </source>
</evidence>
<dbReference type="GO" id="GO:0006508">
    <property type="term" value="P:proteolysis"/>
    <property type="evidence" value="ECO:0007669"/>
    <property type="project" value="UniProtKB-KW"/>
</dbReference>
<dbReference type="Gene3D" id="3.90.70.10">
    <property type="entry name" value="Cysteine proteinases"/>
    <property type="match status" value="1"/>
</dbReference>
<dbReference type="Proteomes" id="UP000270094">
    <property type="component" value="Unassembled WGS sequence"/>
</dbReference>
<keyword evidence="3" id="KW-0788">Thiol protease</keyword>
<keyword evidence="2" id="KW-0378">Hydrolase</keyword>
<keyword evidence="4" id="KW-0732">Signal</keyword>
<evidence type="ECO:0000256" key="1">
    <source>
        <dbReference type="ARBA" id="ARBA00022670"/>
    </source>
</evidence>
<evidence type="ECO:0000313" key="7">
    <source>
        <dbReference type="Proteomes" id="UP000270094"/>
    </source>
</evidence>
<feature type="domain" description="Peptidase C1A papain C-terminal" evidence="5">
    <location>
        <begin position="91"/>
        <end position="137"/>
    </location>
</feature>
<proteinExistence type="predicted"/>
<dbReference type="EMBL" id="UYYB01004922">
    <property type="protein sequence ID" value="VDM67224.1"/>
    <property type="molecule type" value="Genomic_DNA"/>
</dbReference>
<dbReference type="GO" id="GO:0008234">
    <property type="term" value="F:cysteine-type peptidase activity"/>
    <property type="evidence" value="ECO:0007669"/>
    <property type="project" value="UniProtKB-KW"/>
</dbReference>
<sequence>MIAIILALLTISPANAFKVVSIEEFKARPIPEFAKHLEGQELVDYINANQPFYKAGLPKLSYKQFKSRLMKSEPFVDESLRAPEIYSYEEIPESFDAREKWPECTSIYTIRDQANCGSCWAVSAASAMSDRLCIATRGMNQV</sequence>
<dbReference type="PROSITE" id="PS00139">
    <property type="entry name" value="THIOL_PROTEASE_CYS"/>
    <property type="match status" value="1"/>
</dbReference>
<dbReference type="Pfam" id="PF00112">
    <property type="entry name" value="Peptidase_C1"/>
    <property type="match status" value="1"/>
</dbReference>
<evidence type="ECO:0000256" key="2">
    <source>
        <dbReference type="ARBA" id="ARBA00022801"/>
    </source>
</evidence>
<dbReference type="InterPro" id="IPR038765">
    <property type="entry name" value="Papain-like_cys_pep_sf"/>
</dbReference>
<name>A0A3P7INP9_STRVU</name>